<dbReference type="Proteomes" id="UP000711178">
    <property type="component" value="Unassembled WGS sequence"/>
</dbReference>
<sequence length="133" mass="15204">MDKITNLIRAGLAERRKQRNHNSDFIEEPPWTVNAVSQQIKSNRKLGINRTLPRQGLLILHVSFLNKTALSDPCHSLNDNAHLIYTFGKYKTEHISKGQDLTPIKIDRRHRMILASLLREKSKGKIGRSLAIS</sequence>
<evidence type="ECO:0000313" key="1">
    <source>
        <dbReference type="EMBL" id="MBW8286629.1"/>
    </source>
</evidence>
<accession>A0ABS7FBB5</accession>
<keyword evidence="2" id="KW-1185">Reference proteome</keyword>
<reference evidence="1 2" key="1">
    <citation type="submission" date="2021-05" db="EMBL/GenBank/DDBJ databases">
        <title>Draft Whole Genome Sequencing Of Biosensor Chromobacterium violaceum Strain CV026 Reveals A Regulatory RNA In Chromobacterium violaceum Phenotype Regulatory Network.</title>
        <authorList>
            <person name="Hong K.W."/>
            <person name="Chan K.G."/>
            <person name="Chang C.-Y."/>
        </authorList>
    </citation>
    <scope>NUCLEOTIDE SEQUENCE [LARGE SCALE GENOMIC DNA]</scope>
    <source>
        <strain evidence="1 2">ATCC 31532</strain>
    </source>
</reference>
<name>A0ABS7FBB5_9NEIS</name>
<protein>
    <submittedName>
        <fullName evidence="1">Uncharacterized protein</fullName>
    </submittedName>
</protein>
<proteinExistence type="predicted"/>
<dbReference type="GeneID" id="89687210"/>
<dbReference type="EMBL" id="JAHDTB010000002">
    <property type="protein sequence ID" value="MBW8286629.1"/>
    <property type="molecule type" value="Genomic_DNA"/>
</dbReference>
<dbReference type="RefSeq" id="WP_146008451.1">
    <property type="nucleotide sequence ID" value="NZ_CP142381.1"/>
</dbReference>
<comment type="caution">
    <text evidence="1">The sequence shown here is derived from an EMBL/GenBank/DDBJ whole genome shotgun (WGS) entry which is preliminary data.</text>
</comment>
<evidence type="ECO:0000313" key="2">
    <source>
        <dbReference type="Proteomes" id="UP000711178"/>
    </source>
</evidence>
<gene>
    <name evidence="1" type="ORF">KIF53_03155</name>
</gene>
<organism evidence="1 2">
    <name type="scientific">Chromobacterium subtsugae</name>
    <dbReference type="NCBI Taxonomy" id="251747"/>
    <lineage>
        <taxon>Bacteria</taxon>
        <taxon>Pseudomonadati</taxon>
        <taxon>Pseudomonadota</taxon>
        <taxon>Betaproteobacteria</taxon>
        <taxon>Neisseriales</taxon>
        <taxon>Chromobacteriaceae</taxon>
        <taxon>Chromobacterium</taxon>
    </lineage>
</organism>